<reference evidence="1" key="1">
    <citation type="submission" date="2020-11" db="EMBL/GenBank/DDBJ databases">
        <authorList>
            <person name="Whitehead M."/>
        </authorList>
    </citation>
    <scope>NUCLEOTIDE SEQUENCE</scope>
    <source>
        <strain evidence="1">EGII</strain>
    </source>
</reference>
<evidence type="ECO:0000313" key="1">
    <source>
        <dbReference type="EMBL" id="CAD7014112.1"/>
    </source>
</evidence>
<accession>A0A811VJ42</accession>
<sequence length="66" mass="7056">MPPTLRPLPPLPLSCLARTASTIAWRELLASKPSTPAAYGLAVDGEWECAARPLENEVACRGVLQV</sequence>
<organism evidence="1 2">
    <name type="scientific">Ceratitis capitata</name>
    <name type="common">Mediterranean fruit fly</name>
    <name type="synonym">Tephritis capitata</name>
    <dbReference type="NCBI Taxonomy" id="7213"/>
    <lineage>
        <taxon>Eukaryota</taxon>
        <taxon>Metazoa</taxon>
        <taxon>Ecdysozoa</taxon>
        <taxon>Arthropoda</taxon>
        <taxon>Hexapoda</taxon>
        <taxon>Insecta</taxon>
        <taxon>Pterygota</taxon>
        <taxon>Neoptera</taxon>
        <taxon>Endopterygota</taxon>
        <taxon>Diptera</taxon>
        <taxon>Brachycera</taxon>
        <taxon>Muscomorpha</taxon>
        <taxon>Tephritoidea</taxon>
        <taxon>Tephritidae</taxon>
        <taxon>Ceratitis</taxon>
        <taxon>Ceratitis</taxon>
    </lineage>
</organism>
<gene>
    <name evidence="1" type="ORF">CCAP1982_LOCUS22118</name>
</gene>
<dbReference type="Proteomes" id="UP000606786">
    <property type="component" value="Unassembled WGS sequence"/>
</dbReference>
<dbReference type="AlphaFoldDB" id="A0A811VJ42"/>
<comment type="caution">
    <text evidence="1">The sequence shown here is derived from an EMBL/GenBank/DDBJ whole genome shotgun (WGS) entry which is preliminary data.</text>
</comment>
<protein>
    <submittedName>
        <fullName evidence="1">(Mediterranean fruit fly) hypothetical protein</fullName>
    </submittedName>
</protein>
<proteinExistence type="predicted"/>
<name>A0A811VJ42_CERCA</name>
<evidence type="ECO:0000313" key="2">
    <source>
        <dbReference type="Proteomes" id="UP000606786"/>
    </source>
</evidence>
<dbReference type="EMBL" id="CAJHJT010000056">
    <property type="protein sequence ID" value="CAD7014112.1"/>
    <property type="molecule type" value="Genomic_DNA"/>
</dbReference>
<keyword evidence="2" id="KW-1185">Reference proteome</keyword>